<evidence type="ECO:0000313" key="2">
    <source>
        <dbReference type="EMBL" id="RKU45054.1"/>
    </source>
</evidence>
<comment type="caution">
    <text evidence="2">The sequence shown here is derived from an EMBL/GenBank/DDBJ whole genome shotgun (WGS) entry which is preliminary data.</text>
</comment>
<gene>
    <name evidence="2" type="ORF">DL546_006772</name>
</gene>
<feature type="compositionally biased region" description="Polar residues" evidence="1">
    <location>
        <begin position="380"/>
        <end position="396"/>
    </location>
</feature>
<dbReference type="AlphaFoldDB" id="A0A420YB07"/>
<feature type="compositionally biased region" description="Polar residues" evidence="1">
    <location>
        <begin position="298"/>
        <end position="311"/>
    </location>
</feature>
<feature type="compositionally biased region" description="Pro residues" evidence="1">
    <location>
        <begin position="340"/>
        <end position="349"/>
    </location>
</feature>
<name>A0A420YB07_9PEZI</name>
<accession>A0A420YB07</accession>
<keyword evidence="3" id="KW-1185">Reference proteome</keyword>
<sequence length="396" mass="43895">MRRPMSLSGYSSGPSSAGAAYDEGIRRHQSQSYRVLKSQPPEQTVPRFLERASGVDANIFPAPGPPLSIYTKPPPEPAAFLTMDFDIAKASSTFMEALARGHVQGLKLIDVVAHNDREKVLNHQRQLHDEQRRRDPSYLPPIFGKQEEDRVIQALSFSSEEVGRYSLDKEDFLTFMTKDGQQRVYPVRIGLAKQDSIYFVVVRLWMAMRGFPPLTPSANPRDIGPSSSFHQPISTSMPVPQPYPQPTPVSATFDLRQQRADDSSAAGYASGRSVQQPHVAMAPKMADHSSGFRASLPSALSPTRPEYSTSQAPYHIPRIDSAIDTATARRHSNSAFQLPPILPQQPPVPSRAMEQSYHSVEPARPPRDARSRVGIEGLIDQSNNSDRTWPPSNFSS</sequence>
<dbReference type="EMBL" id="QVQW01000024">
    <property type="protein sequence ID" value="RKU45054.1"/>
    <property type="molecule type" value="Genomic_DNA"/>
</dbReference>
<proteinExistence type="predicted"/>
<protein>
    <submittedName>
        <fullName evidence="2">Uncharacterized protein</fullName>
    </submittedName>
</protein>
<feature type="compositionally biased region" description="Low complexity" evidence="1">
    <location>
        <begin position="1"/>
        <end position="20"/>
    </location>
</feature>
<feature type="compositionally biased region" description="Basic and acidic residues" evidence="1">
    <location>
        <begin position="364"/>
        <end position="373"/>
    </location>
</feature>
<dbReference type="STRING" id="177199.A0A420YB07"/>
<organism evidence="2 3">
    <name type="scientific">Coniochaeta pulveracea</name>
    <dbReference type="NCBI Taxonomy" id="177199"/>
    <lineage>
        <taxon>Eukaryota</taxon>
        <taxon>Fungi</taxon>
        <taxon>Dikarya</taxon>
        <taxon>Ascomycota</taxon>
        <taxon>Pezizomycotina</taxon>
        <taxon>Sordariomycetes</taxon>
        <taxon>Sordariomycetidae</taxon>
        <taxon>Coniochaetales</taxon>
        <taxon>Coniochaetaceae</taxon>
        <taxon>Coniochaeta</taxon>
    </lineage>
</organism>
<feature type="region of interest" description="Disordered" evidence="1">
    <location>
        <begin position="1"/>
        <end position="24"/>
    </location>
</feature>
<evidence type="ECO:0000313" key="3">
    <source>
        <dbReference type="Proteomes" id="UP000275385"/>
    </source>
</evidence>
<dbReference type="Proteomes" id="UP000275385">
    <property type="component" value="Unassembled WGS sequence"/>
</dbReference>
<dbReference type="OrthoDB" id="5575144at2759"/>
<reference evidence="2 3" key="1">
    <citation type="submission" date="2018-08" db="EMBL/GenBank/DDBJ databases">
        <title>Draft genome of the lignicolous fungus Coniochaeta pulveracea.</title>
        <authorList>
            <person name="Borstlap C.J."/>
            <person name="De Witt R.N."/>
            <person name="Botha A."/>
            <person name="Volschenk H."/>
        </authorList>
    </citation>
    <scope>NUCLEOTIDE SEQUENCE [LARGE SCALE GENOMIC DNA]</scope>
    <source>
        <strain evidence="2 3">CAB683</strain>
    </source>
</reference>
<feature type="region of interest" description="Disordered" evidence="1">
    <location>
        <begin position="290"/>
        <end position="311"/>
    </location>
</feature>
<feature type="region of interest" description="Disordered" evidence="1">
    <location>
        <begin position="337"/>
        <end position="396"/>
    </location>
</feature>
<evidence type="ECO:0000256" key="1">
    <source>
        <dbReference type="SAM" id="MobiDB-lite"/>
    </source>
</evidence>